<reference evidence="1 2" key="1">
    <citation type="submission" date="2016-07" db="EMBL/GenBank/DDBJ databases">
        <title>Pervasive Adenine N6-methylation of Active Genes in Fungi.</title>
        <authorList>
            <consortium name="DOE Joint Genome Institute"/>
            <person name="Mondo S.J."/>
            <person name="Dannebaum R.O."/>
            <person name="Kuo R.C."/>
            <person name="Labutti K."/>
            <person name="Haridas S."/>
            <person name="Kuo A."/>
            <person name="Salamov A."/>
            <person name="Ahrendt S.R."/>
            <person name="Lipzen A."/>
            <person name="Sullivan W."/>
            <person name="Andreopoulos W.B."/>
            <person name="Clum A."/>
            <person name="Lindquist E."/>
            <person name="Daum C."/>
            <person name="Ramamoorthy G.K."/>
            <person name="Gryganskyi A."/>
            <person name="Culley D."/>
            <person name="Magnuson J.K."/>
            <person name="James T.Y."/>
            <person name="O'Malley M.A."/>
            <person name="Stajich J.E."/>
            <person name="Spatafora J.W."/>
            <person name="Visel A."/>
            <person name="Grigoriev I.V."/>
        </authorList>
    </citation>
    <scope>NUCLEOTIDE SEQUENCE [LARGE SCALE GENOMIC DNA]</scope>
    <source>
        <strain evidence="1 2">ATCC 12442</strain>
    </source>
</reference>
<comment type="caution">
    <text evidence="1">The sequence shown here is derived from an EMBL/GenBank/DDBJ whole genome shotgun (WGS) entry which is preliminary data.</text>
</comment>
<dbReference type="RefSeq" id="XP_040746166.1">
    <property type="nucleotide sequence ID" value="XM_040892130.1"/>
</dbReference>
<organism evidence="1 2">
    <name type="scientific">Linderina pennispora</name>
    <dbReference type="NCBI Taxonomy" id="61395"/>
    <lineage>
        <taxon>Eukaryota</taxon>
        <taxon>Fungi</taxon>
        <taxon>Fungi incertae sedis</taxon>
        <taxon>Zoopagomycota</taxon>
        <taxon>Kickxellomycotina</taxon>
        <taxon>Kickxellomycetes</taxon>
        <taxon>Kickxellales</taxon>
        <taxon>Kickxellaceae</taxon>
        <taxon>Linderina</taxon>
    </lineage>
</organism>
<protein>
    <submittedName>
        <fullName evidence="1">Uncharacterized protein</fullName>
    </submittedName>
</protein>
<proteinExistence type="predicted"/>
<name>A0A1Y1WHX1_9FUNG</name>
<sequence length="324" mass="32492">MSCYLLVARRKIGSRTESIEDDEMTGHLAASETRGLLPESIETASEKYNSESVDSFGSQMSQSSSFVSMGTPPSSMRPKVGASAALQHTPPARVPLSAVSGRAFSTPPQQSRGMLAMTPLSQWSSLTPSQPTSTWRPVTLALHSSLLTPKSAPERRTLTSQRPAAVPQTASILRLQDLPGPSGRGGTDADEAHKAGYAGYGQNAVGSGLVQFRVLHVVASADVGGRHERVAGAAAAGRAAGAGGPDPGTNAALGVCGGGGAGVPGRAGRARAADPCAVVVCSVFGCGATGGRADAGAAEGTGGRSGGCASRRVRGCGGVCPVDG</sequence>
<dbReference type="AlphaFoldDB" id="A0A1Y1WHX1"/>
<evidence type="ECO:0000313" key="2">
    <source>
        <dbReference type="Proteomes" id="UP000193922"/>
    </source>
</evidence>
<accession>A0A1Y1WHX1</accession>
<dbReference type="GeneID" id="63808778"/>
<dbReference type="Proteomes" id="UP000193922">
    <property type="component" value="Unassembled WGS sequence"/>
</dbReference>
<keyword evidence="2" id="KW-1185">Reference proteome</keyword>
<evidence type="ECO:0000313" key="1">
    <source>
        <dbReference type="EMBL" id="ORX72826.1"/>
    </source>
</evidence>
<dbReference type="EMBL" id="MCFD01000002">
    <property type="protein sequence ID" value="ORX72826.1"/>
    <property type="molecule type" value="Genomic_DNA"/>
</dbReference>
<gene>
    <name evidence="1" type="ORF">DL89DRAFT_83403</name>
</gene>